<dbReference type="Proteomes" id="UP001611415">
    <property type="component" value="Unassembled WGS sequence"/>
</dbReference>
<name>A0ABW7WX76_9NOCA</name>
<organism evidence="1 2">
    <name type="scientific">Nocardia xishanensis</name>
    <dbReference type="NCBI Taxonomy" id="238964"/>
    <lineage>
        <taxon>Bacteria</taxon>
        <taxon>Bacillati</taxon>
        <taxon>Actinomycetota</taxon>
        <taxon>Actinomycetes</taxon>
        <taxon>Mycobacteriales</taxon>
        <taxon>Nocardiaceae</taxon>
        <taxon>Nocardia</taxon>
    </lineage>
</organism>
<gene>
    <name evidence="1" type="ORF">ACH49W_08735</name>
</gene>
<dbReference type="RefSeq" id="WP_397092059.1">
    <property type="nucleotide sequence ID" value="NZ_JBIRYO010000004.1"/>
</dbReference>
<evidence type="ECO:0000313" key="1">
    <source>
        <dbReference type="EMBL" id="MFI2473450.1"/>
    </source>
</evidence>
<accession>A0ABW7WX76</accession>
<protein>
    <submittedName>
        <fullName evidence="1">Uncharacterized protein</fullName>
    </submittedName>
</protein>
<dbReference type="EMBL" id="JBIRYO010000004">
    <property type="protein sequence ID" value="MFI2473450.1"/>
    <property type="molecule type" value="Genomic_DNA"/>
</dbReference>
<comment type="caution">
    <text evidence="1">The sequence shown here is derived from an EMBL/GenBank/DDBJ whole genome shotgun (WGS) entry which is preliminary data.</text>
</comment>
<keyword evidence="2" id="KW-1185">Reference proteome</keyword>
<reference evidence="1 2" key="1">
    <citation type="submission" date="2024-10" db="EMBL/GenBank/DDBJ databases">
        <title>The Natural Products Discovery Center: Release of the First 8490 Sequenced Strains for Exploring Actinobacteria Biosynthetic Diversity.</title>
        <authorList>
            <person name="Kalkreuter E."/>
            <person name="Kautsar S.A."/>
            <person name="Yang D."/>
            <person name="Bader C.D."/>
            <person name="Teijaro C.N."/>
            <person name="Fluegel L."/>
            <person name="Davis C.M."/>
            <person name="Simpson J.R."/>
            <person name="Lauterbach L."/>
            <person name="Steele A.D."/>
            <person name="Gui C."/>
            <person name="Meng S."/>
            <person name="Li G."/>
            <person name="Viehrig K."/>
            <person name="Ye F."/>
            <person name="Su P."/>
            <person name="Kiefer A.F."/>
            <person name="Nichols A."/>
            <person name="Cepeda A.J."/>
            <person name="Yan W."/>
            <person name="Fan B."/>
            <person name="Jiang Y."/>
            <person name="Adhikari A."/>
            <person name="Zheng C.-J."/>
            <person name="Schuster L."/>
            <person name="Cowan T.M."/>
            <person name="Smanski M.J."/>
            <person name="Chevrette M.G."/>
            <person name="De Carvalho L.P.S."/>
            <person name="Shen B."/>
        </authorList>
    </citation>
    <scope>NUCLEOTIDE SEQUENCE [LARGE SCALE GENOMIC DNA]</scope>
    <source>
        <strain evidence="1 2">NPDC019275</strain>
    </source>
</reference>
<proteinExistence type="predicted"/>
<evidence type="ECO:0000313" key="2">
    <source>
        <dbReference type="Proteomes" id="UP001611415"/>
    </source>
</evidence>
<sequence length="44" mass="4873">MTGLALTPERRTELAALLGDRPRLTAEYPPETLDWVKTFSAGRA</sequence>